<comment type="caution">
    <text evidence="8">The sequence shown here is derived from an EMBL/GenBank/DDBJ whole genome shotgun (WGS) entry which is preliminary data.</text>
</comment>
<dbReference type="CDD" id="cd09873">
    <property type="entry name" value="PIN_Pae0151-like"/>
    <property type="match status" value="1"/>
</dbReference>
<dbReference type="Gene3D" id="3.40.50.1010">
    <property type="entry name" value="5'-nuclease"/>
    <property type="match status" value="1"/>
</dbReference>
<gene>
    <name evidence="6" type="primary">vapC</name>
    <name evidence="8" type="ORF">FHX53_002061</name>
</gene>
<keyword evidence="1 6" id="KW-1277">Toxin-antitoxin system</keyword>
<dbReference type="EC" id="3.1.-.-" evidence="6"/>
<feature type="domain" description="PIN" evidence="7">
    <location>
        <begin position="2"/>
        <end position="121"/>
    </location>
</feature>
<evidence type="ECO:0000256" key="3">
    <source>
        <dbReference type="ARBA" id="ARBA00022723"/>
    </source>
</evidence>
<name>A0A839EAF7_9MICO</name>
<protein>
    <recommendedName>
        <fullName evidence="6">Ribonuclease VapC</fullName>
        <shortName evidence="6">RNase VapC</shortName>
        <ecNumber evidence="6">3.1.-.-</ecNumber>
    </recommendedName>
    <alternativeName>
        <fullName evidence="6">Toxin VapC</fullName>
    </alternativeName>
</protein>
<dbReference type="InterPro" id="IPR044153">
    <property type="entry name" value="PIN_Pae0151-like"/>
</dbReference>
<dbReference type="Pfam" id="PF01850">
    <property type="entry name" value="PIN"/>
    <property type="match status" value="1"/>
</dbReference>
<keyword evidence="5 6" id="KW-0460">Magnesium</keyword>
<keyword evidence="2 6" id="KW-0540">Nuclease</keyword>
<reference evidence="8 9" key="1">
    <citation type="submission" date="2020-07" db="EMBL/GenBank/DDBJ databases">
        <title>Sequencing the genomes of 1000 actinobacteria strains.</title>
        <authorList>
            <person name="Klenk H.-P."/>
        </authorList>
    </citation>
    <scope>NUCLEOTIDE SEQUENCE [LARGE SCALE GENOMIC DNA]</scope>
    <source>
        <strain evidence="8 9">DSM 19663</strain>
    </source>
</reference>
<evidence type="ECO:0000256" key="5">
    <source>
        <dbReference type="ARBA" id="ARBA00022842"/>
    </source>
</evidence>
<keyword evidence="6" id="KW-0800">Toxin</keyword>
<dbReference type="SUPFAM" id="SSF88723">
    <property type="entry name" value="PIN domain-like"/>
    <property type="match status" value="1"/>
</dbReference>
<dbReference type="GO" id="GO:0000287">
    <property type="term" value="F:magnesium ion binding"/>
    <property type="evidence" value="ECO:0007669"/>
    <property type="project" value="UniProtKB-UniRule"/>
</dbReference>
<evidence type="ECO:0000313" key="8">
    <source>
        <dbReference type="EMBL" id="MBA8848457.1"/>
    </source>
</evidence>
<evidence type="ECO:0000256" key="1">
    <source>
        <dbReference type="ARBA" id="ARBA00022649"/>
    </source>
</evidence>
<comment type="cofactor">
    <cofactor evidence="6">
        <name>Mg(2+)</name>
        <dbReference type="ChEBI" id="CHEBI:18420"/>
    </cofactor>
</comment>
<comment type="similarity">
    <text evidence="6">Belongs to the PINc/VapC protein family.</text>
</comment>
<accession>A0A839EAF7</accession>
<dbReference type="PANTHER" id="PTHR35901:SF1">
    <property type="entry name" value="EXONUCLEASE VAPC9"/>
    <property type="match status" value="1"/>
</dbReference>
<dbReference type="InterPro" id="IPR002716">
    <property type="entry name" value="PIN_dom"/>
</dbReference>
<keyword evidence="4 6" id="KW-0378">Hydrolase</keyword>
<organism evidence="8 9">
    <name type="scientific">Microcella alkalica</name>
    <dbReference type="NCBI Taxonomy" id="355930"/>
    <lineage>
        <taxon>Bacteria</taxon>
        <taxon>Bacillati</taxon>
        <taxon>Actinomycetota</taxon>
        <taxon>Actinomycetes</taxon>
        <taxon>Micrococcales</taxon>
        <taxon>Microbacteriaceae</taxon>
        <taxon>Microcella</taxon>
    </lineage>
</organism>
<dbReference type="EMBL" id="JACGWX010000005">
    <property type="protein sequence ID" value="MBA8848457.1"/>
    <property type="molecule type" value="Genomic_DNA"/>
</dbReference>
<dbReference type="GO" id="GO:0016787">
    <property type="term" value="F:hydrolase activity"/>
    <property type="evidence" value="ECO:0007669"/>
    <property type="project" value="UniProtKB-KW"/>
</dbReference>
<evidence type="ECO:0000256" key="2">
    <source>
        <dbReference type="ARBA" id="ARBA00022722"/>
    </source>
</evidence>
<sequence length="141" mass="15215">MIVVDASVLVALVSGSAEEVGRAAAALEEEPHWVVPEHTMIECVSAMRSMTLRGAMRTGRLADDVQQLVDLHLDVWPTEPLLGRVIALMQNVSAFDAAYLALAEELSAPFVTLDRRLASVPGIRCTVRVPGADDLSPSPRR</sequence>
<dbReference type="InterPro" id="IPR051619">
    <property type="entry name" value="TypeII_TA_RNase_PINc/VapC"/>
</dbReference>
<dbReference type="Proteomes" id="UP000585905">
    <property type="component" value="Unassembled WGS sequence"/>
</dbReference>
<comment type="function">
    <text evidence="6">Toxic component of a toxin-antitoxin (TA) system. An RNase.</text>
</comment>
<keyword evidence="9" id="KW-1185">Reference proteome</keyword>
<feature type="binding site" evidence="6">
    <location>
        <position position="5"/>
    </location>
    <ligand>
        <name>Mg(2+)</name>
        <dbReference type="ChEBI" id="CHEBI:18420"/>
    </ligand>
</feature>
<feature type="binding site" evidence="6">
    <location>
        <position position="96"/>
    </location>
    <ligand>
        <name>Mg(2+)</name>
        <dbReference type="ChEBI" id="CHEBI:18420"/>
    </ligand>
</feature>
<dbReference type="HAMAP" id="MF_00265">
    <property type="entry name" value="VapC_Nob1"/>
    <property type="match status" value="1"/>
</dbReference>
<evidence type="ECO:0000256" key="4">
    <source>
        <dbReference type="ARBA" id="ARBA00022801"/>
    </source>
</evidence>
<dbReference type="GO" id="GO:0004540">
    <property type="term" value="F:RNA nuclease activity"/>
    <property type="evidence" value="ECO:0007669"/>
    <property type="project" value="InterPro"/>
</dbReference>
<dbReference type="GO" id="GO:0090729">
    <property type="term" value="F:toxin activity"/>
    <property type="evidence" value="ECO:0007669"/>
    <property type="project" value="UniProtKB-KW"/>
</dbReference>
<evidence type="ECO:0000259" key="7">
    <source>
        <dbReference type="Pfam" id="PF01850"/>
    </source>
</evidence>
<dbReference type="AlphaFoldDB" id="A0A839EAF7"/>
<keyword evidence="3 6" id="KW-0479">Metal-binding</keyword>
<dbReference type="RefSeq" id="WP_182491251.1">
    <property type="nucleotide sequence ID" value="NZ_BAAAOV010000018.1"/>
</dbReference>
<evidence type="ECO:0000256" key="6">
    <source>
        <dbReference type="HAMAP-Rule" id="MF_00265"/>
    </source>
</evidence>
<dbReference type="InterPro" id="IPR022907">
    <property type="entry name" value="VapC_family"/>
</dbReference>
<dbReference type="InterPro" id="IPR029060">
    <property type="entry name" value="PIN-like_dom_sf"/>
</dbReference>
<evidence type="ECO:0000313" key="9">
    <source>
        <dbReference type="Proteomes" id="UP000585905"/>
    </source>
</evidence>
<proteinExistence type="inferred from homology"/>
<dbReference type="PANTHER" id="PTHR35901">
    <property type="entry name" value="RIBONUCLEASE VAPC3"/>
    <property type="match status" value="1"/>
</dbReference>